<evidence type="ECO:0000256" key="4">
    <source>
        <dbReference type="ARBA" id="ARBA00023204"/>
    </source>
</evidence>
<keyword evidence="2" id="KW-0235">DNA replication</keyword>
<dbReference type="PANTHER" id="PTHR47810:SF5">
    <property type="entry name" value="LIGASE, PUTATIVE-RELATED"/>
    <property type="match status" value="1"/>
</dbReference>
<name>G0V0X7_TRYCI</name>
<evidence type="ECO:0000313" key="6">
    <source>
        <dbReference type="EMBL" id="CCC95298.1"/>
    </source>
</evidence>
<organism evidence="6">
    <name type="scientific">Trypanosoma congolense (strain IL3000)</name>
    <dbReference type="NCBI Taxonomy" id="1068625"/>
    <lineage>
        <taxon>Eukaryota</taxon>
        <taxon>Discoba</taxon>
        <taxon>Euglenozoa</taxon>
        <taxon>Kinetoplastea</taxon>
        <taxon>Metakinetoplastina</taxon>
        <taxon>Trypanosomatida</taxon>
        <taxon>Trypanosomatidae</taxon>
        <taxon>Trypanosoma</taxon>
        <taxon>Nannomonas</taxon>
    </lineage>
</organism>
<dbReference type="PANTHER" id="PTHR47810">
    <property type="entry name" value="DNA LIGASE"/>
    <property type="match status" value="1"/>
</dbReference>
<evidence type="ECO:0000256" key="3">
    <source>
        <dbReference type="ARBA" id="ARBA00022763"/>
    </source>
</evidence>
<dbReference type="GO" id="GO:0016874">
    <property type="term" value="F:ligase activity"/>
    <property type="evidence" value="ECO:0007669"/>
    <property type="project" value="UniProtKB-KW"/>
</dbReference>
<keyword evidence="3" id="KW-0227">DNA damage</keyword>
<dbReference type="Gene3D" id="3.30.470.30">
    <property type="entry name" value="DNA ligase/mRNA capping enzyme"/>
    <property type="match status" value="1"/>
</dbReference>
<dbReference type="InterPro" id="IPR050326">
    <property type="entry name" value="NAD_dep_DNA_ligaseB"/>
</dbReference>
<evidence type="ECO:0000256" key="2">
    <source>
        <dbReference type="ARBA" id="ARBA00022705"/>
    </source>
</evidence>
<protein>
    <submittedName>
        <fullName evidence="6">Uncharacterized protein TCIL3000_11_7290</fullName>
    </submittedName>
</protein>
<accession>G0V0X7</accession>
<proteinExistence type="predicted"/>
<reference evidence="6" key="1">
    <citation type="journal article" date="2012" name="Proc. Natl. Acad. Sci. U.S.A.">
        <title>Antigenic diversity is generated by distinct evolutionary mechanisms in African trypanosome species.</title>
        <authorList>
            <person name="Jackson A.P."/>
            <person name="Berry A."/>
            <person name="Aslett M."/>
            <person name="Allison H.C."/>
            <person name="Burton P."/>
            <person name="Vavrova-Anderson J."/>
            <person name="Brown R."/>
            <person name="Browne H."/>
            <person name="Corton N."/>
            <person name="Hauser H."/>
            <person name="Gamble J."/>
            <person name="Gilderthorp R."/>
            <person name="Marcello L."/>
            <person name="McQuillan J."/>
            <person name="Otto T.D."/>
            <person name="Quail M.A."/>
            <person name="Sanders M.J."/>
            <person name="van Tonder A."/>
            <person name="Ginger M.L."/>
            <person name="Field M.C."/>
            <person name="Barry J.D."/>
            <person name="Hertz-Fowler C."/>
            <person name="Berriman M."/>
        </authorList>
    </citation>
    <scope>NUCLEOTIDE SEQUENCE</scope>
    <source>
        <strain evidence="6">IL3000</strain>
    </source>
</reference>
<keyword evidence="4" id="KW-0234">DNA repair</keyword>
<evidence type="ECO:0000256" key="5">
    <source>
        <dbReference type="SAM" id="MobiDB-lite"/>
    </source>
</evidence>
<dbReference type="EMBL" id="HE575324">
    <property type="protein sequence ID" value="CCC95298.1"/>
    <property type="molecule type" value="Genomic_DNA"/>
</dbReference>
<dbReference type="AlphaFoldDB" id="G0V0X7"/>
<evidence type="ECO:0000256" key="1">
    <source>
        <dbReference type="ARBA" id="ARBA00022598"/>
    </source>
</evidence>
<feature type="region of interest" description="Disordered" evidence="5">
    <location>
        <begin position="376"/>
        <end position="396"/>
    </location>
</feature>
<feature type="compositionally biased region" description="Basic and acidic residues" evidence="5">
    <location>
        <begin position="384"/>
        <end position="396"/>
    </location>
</feature>
<sequence>MLKLGRVLRSLPFEPMALSTFDVMEREAASSSVSKASNEVQESPYFISPKHDGVRVVSYVHPLAEKTRSTCFSRFGRPIYGMSWIEEELRILRWLCGDPQLVLDGELYIHGRRPQPSHADERTVQTGFLAVSALVHRLRRAKSACFTQEEALKYVAALPSMCVFDIVSFQPTERIRLASERSNRGLSQIQKERMSILREVMAANHILDLEMVRVIPNHSVFSQRLKALHFLASLLERARSSCPFFADPALETAQGHNSAEPLGETLNACGVSAGGRYVKLIRYSLITSLEEARSVYLKKYLSDGYEGAVIRSAANVYEVREKKKGVLQGLLNPLLPSSRTSSTVWHEPCGPRWDIPRDTDDERVLRGHAKNGCIFTCDPTRPPTPERGRGKRETDEEIDHREIVMKVFKRAKRNSSRSVTVTKLLPSADKEYAILKPLLKVSTNNAWSRNLLRVPLVSIRGCLDALVVPRASRRAGSRKKCDDEADSTVVFYGLQCLSDTGRVFNVALPKMDSERQQALLGHLLEATGCRRGGGAVVSGRMGRRSLTGLYATVKYPSLTEHGVPRFGQVKAIRGRKGWFL</sequence>
<dbReference type="VEuPathDB" id="TriTrypDB:TcIL3000.11.7290"/>
<gene>
    <name evidence="6" type="ORF">TCIL3000_11_7290</name>
</gene>
<dbReference type="GO" id="GO:0006260">
    <property type="term" value="P:DNA replication"/>
    <property type="evidence" value="ECO:0007669"/>
    <property type="project" value="UniProtKB-KW"/>
</dbReference>
<dbReference type="SUPFAM" id="SSF56091">
    <property type="entry name" value="DNA ligase/mRNA capping enzyme, catalytic domain"/>
    <property type="match status" value="1"/>
</dbReference>
<dbReference type="GO" id="GO:0006281">
    <property type="term" value="P:DNA repair"/>
    <property type="evidence" value="ECO:0007669"/>
    <property type="project" value="UniProtKB-KW"/>
</dbReference>
<keyword evidence="1" id="KW-0436">Ligase</keyword>